<dbReference type="AlphaFoldDB" id="A0A2S6I0P0"/>
<keyword evidence="7" id="KW-1185">Reference proteome</keyword>
<evidence type="ECO:0000256" key="3">
    <source>
        <dbReference type="PIRSR" id="PIRSR601559-50"/>
    </source>
</evidence>
<dbReference type="InterPro" id="IPR006311">
    <property type="entry name" value="TAT_signal"/>
</dbReference>
<feature type="modified residue" description="N6-carboxylysine" evidence="3 5">
    <location>
        <position position="176"/>
    </location>
</feature>
<name>A0A2S6I0P0_9BACT</name>
<feature type="binding site" description="via carbamate group" evidence="4">
    <location>
        <position position="176"/>
    </location>
    <ligand>
        <name>Zn(2+)</name>
        <dbReference type="ChEBI" id="CHEBI:29105"/>
        <label>2</label>
    </ligand>
</feature>
<evidence type="ECO:0000256" key="5">
    <source>
        <dbReference type="PROSITE-ProRule" id="PRU00679"/>
    </source>
</evidence>
<keyword evidence="2" id="KW-0378">Hydrolase</keyword>
<dbReference type="EMBL" id="PTJC01000007">
    <property type="protein sequence ID" value="PPK84530.1"/>
    <property type="molecule type" value="Genomic_DNA"/>
</dbReference>
<evidence type="ECO:0000256" key="1">
    <source>
        <dbReference type="ARBA" id="ARBA00022723"/>
    </source>
</evidence>
<evidence type="ECO:0000256" key="2">
    <source>
        <dbReference type="ARBA" id="ARBA00022801"/>
    </source>
</evidence>
<dbReference type="SUPFAM" id="SSF51556">
    <property type="entry name" value="Metallo-dependent hydrolases"/>
    <property type="match status" value="1"/>
</dbReference>
<comment type="cofactor">
    <cofactor evidence="4">
        <name>a divalent metal cation</name>
        <dbReference type="ChEBI" id="CHEBI:60240"/>
    </cofactor>
    <text evidence="4">Binds 2 divalent metal cations per subunit.</text>
</comment>
<dbReference type="PROSITE" id="PS51318">
    <property type="entry name" value="TAT"/>
    <property type="match status" value="1"/>
</dbReference>
<evidence type="ECO:0000313" key="6">
    <source>
        <dbReference type="EMBL" id="PPK84530.1"/>
    </source>
</evidence>
<keyword evidence="1 4" id="KW-0479">Metal-binding</keyword>
<sequence length="357" mass="38218">MPIGRRHALRNLSALGLASLLPLNKTLAKPPVAAVNFVGTIMTVIGPVDPDSLGFCLPHEHLLSRFGEEPAEPGRYDEAAVTATVLPYLSYLSGLGVKAIADCTAHSFGRNPSMLAKLATDSGLHIITNTGYYGAAEDRYIPGAAHGQSAEEIAAEWIREFEEGIGDTGIRPGFVKTAVDNGPISEIDAKLVRAAAITHRATGLTLAIHTGNNAPAAAQQLTILEGEGVHPSAWTWTHAFQVPDPAPLVEAATAGAWISLDGLKLPYYQAGRAQGDDTFDRHLELLLALRKSGHLGQVLLSHDGSTFPPDLTARRPMDFLSNAFLPVLRAKGFSEEEIDTLTVRNPAAYFTIRERLL</sequence>
<feature type="binding site" evidence="4">
    <location>
        <position position="61"/>
    </location>
    <ligand>
        <name>Zn(2+)</name>
        <dbReference type="ChEBI" id="CHEBI:29105"/>
        <label>1</label>
    </ligand>
</feature>
<dbReference type="Proteomes" id="UP000237662">
    <property type="component" value="Unassembled WGS sequence"/>
</dbReference>
<dbReference type="PROSITE" id="PS51347">
    <property type="entry name" value="PHOSPHOTRIESTERASE_2"/>
    <property type="match status" value="1"/>
</dbReference>
<dbReference type="Gene3D" id="3.20.20.140">
    <property type="entry name" value="Metal-dependent hydrolases"/>
    <property type="match status" value="1"/>
</dbReference>
<dbReference type="PANTHER" id="PTHR10819:SF3">
    <property type="entry name" value="PHOSPHOTRIESTERASE-RELATED PROTEIN"/>
    <property type="match status" value="1"/>
</dbReference>
<proteinExistence type="inferred from homology"/>
<accession>A0A2S6I0P0</accession>
<reference evidence="6 7" key="1">
    <citation type="submission" date="2018-02" db="EMBL/GenBank/DDBJ databases">
        <title>Genomic Encyclopedia of Archaeal and Bacterial Type Strains, Phase II (KMG-II): from individual species to whole genera.</title>
        <authorList>
            <person name="Goeker M."/>
        </authorList>
    </citation>
    <scope>NUCLEOTIDE SEQUENCE [LARGE SCALE GENOMIC DNA]</scope>
    <source>
        <strain evidence="6 7">DSM 29526</strain>
    </source>
</reference>
<feature type="binding site" evidence="4">
    <location>
        <position position="209"/>
    </location>
    <ligand>
        <name>Zn(2+)</name>
        <dbReference type="ChEBI" id="CHEBI:29105"/>
        <label>2</label>
    </ligand>
</feature>
<dbReference type="Pfam" id="PF02126">
    <property type="entry name" value="PTE"/>
    <property type="match status" value="1"/>
</dbReference>
<dbReference type="GO" id="GO:0016787">
    <property type="term" value="F:hydrolase activity"/>
    <property type="evidence" value="ECO:0007669"/>
    <property type="project" value="UniProtKB-KW"/>
</dbReference>
<comment type="similarity">
    <text evidence="5">Belongs to the metallo-dependent hydrolases superfamily. Phosphotriesterase family.</text>
</comment>
<feature type="binding site" evidence="4">
    <location>
        <position position="59"/>
    </location>
    <ligand>
        <name>Zn(2+)</name>
        <dbReference type="ChEBI" id="CHEBI:29105"/>
        <label>1</label>
    </ligand>
</feature>
<dbReference type="InterPro" id="IPR032466">
    <property type="entry name" value="Metal_Hydrolase"/>
</dbReference>
<feature type="binding site" evidence="4">
    <location>
        <position position="238"/>
    </location>
    <ligand>
        <name>Zn(2+)</name>
        <dbReference type="ChEBI" id="CHEBI:29105"/>
        <label>2</label>
    </ligand>
</feature>
<evidence type="ECO:0000256" key="4">
    <source>
        <dbReference type="PIRSR" id="PIRSR601559-51"/>
    </source>
</evidence>
<gene>
    <name evidence="6" type="ORF">CLV84_3690</name>
</gene>
<protein>
    <submittedName>
        <fullName evidence="6">Phosphotriesterase-related protein</fullName>
    </submittedName>
</protein>
<dbReference type="GO" id="GO:0008270">
    <property type="term" value="F:zinc ion binding"/>
    <property type="evidence" value="ECO:0007669"/>
    <property type="project" value="InterPro"/>
</dbReference>
<dbReference type="OrthoDB" id="105927at2"/>
<comment type="caution">
    <text evidence="6">The sequence shown here is derived from an EMBL/GenBank/DDBJ whole genome shotgun (WGS) entry which is preliminary data.</text>
</comment>
<dbReference type="PANTHER" id="PTHR10819">
    <property type="entry name" value="PHOSPHOTRIESTERASE-RELATED"/>
    <property type="match status" value="1"/>
</dbReference>
<dbReference type="RefSeq" id="WP_104421258.1">
    <property type="nucleotide sequence ID" value="NZ_PTJC01000007.1"/>
</dbReference>
<evidence type="ECO:0000313" key="7">
    <source>
        <dbReference type="Proteomes" id="UP000237662"/>
    </source>
</evidence>
<organism evidence="6 7">
    <name type="scientific">Neolewinella xylanilytica</name>
    <dbReference type="NCBI Taxonomy" id="1514080"/>
    <lineage>
        <taxon>Bacteria</taxon>
        <taxon>Pseudomonadati</taxon>
        <taxon>Bacteroidota</taxon>
        <taxon>Saprospiria</taxon>
        <taxon>Saprospirales</taxon>
        <taxon>Lewinellaceae</taxon>
        <taxon>Neolewinella</taxon>
    </lineage>
</organism>
<dbReference type="InterPro" id="IPR001559">
    <property type="entry name" value="Phosphotriesterase"/>
</dbReference>
<feature type="binding site" description="via carbamate group" evidence="4">
    <location>
        <position position="176"/>
    </location>
    <ligand>
        <name>Zn(2+)</name>
        <dbReference type="ChEBI" id="CHEBI:29105"/>
        <label>1</label>
    </ligand>
</feature>
<feature type="binding site" evidence="4">
    <location>
        <position position="303"/>
    </location>
    <ligand>
        <name>Zn(2+)</name>
        <dbReference type="ChEBI" id="CHEBI:29105"/>
        <label>1</label>
    </ligand>
</feature>